<evidence type="ECO:0000313" key="4">
    <source>
        <dbReference type="Proteomes" id="UP000639772"/>
    </source>
</evidence>
<sequence length="188" mass="19891">MPMPGLQFLSLCVSALVFLALQVSTAVSNSSATYPDFETLQKQIEYQFHSVDLLRQAMTHPSYSIENNHALSLLGLHAIESAAALRLLSTDRVATAADVEAQIKKITSKDACVSGAKGLLLEKLVRVAPGTNATLPTVVCTAYRAMFGAIAVDAGGVDAAVKVLWKVTDGGFVLGSAERLRRGAIVSM</sequence>
<dbReference type="OrthoDB" id="1925749at2759"/>
<keyword evidence="1" id="KW-0732">Signal</keyword>
<feature type="domain" description="RNase III" evidence="2">
    <location>
        <begin position="37"/>
        <end position="155"/>
    </location>
</feature>
<protein>
    <recommendedName>
        <fullName evidence="2">RNase III domain-containing protein</fullName>
    </recommendedName>
</protein>
<dbReference type="PROSITE" id="PS50142">
    <property type="entry name" value="RNASE_3_2"/>
    <property type="match status" value="1"/>
</dbReference>
<gene>
    <name evidence="3" type="ORF">HPP92_004269</name>
</gene>
<reference evidence="3 4" key="1">
    <citation type="journal article" date="2020" name="Nat. Food">
        <title>A phased Vanilla planifolia genome enables genetic improvement of flavour and production.</title>
        <authorList>
            <person name="Hasing T."/>
            <person name="Tang H."/>
            <person name="Brym M."/>
            <person name="Khazi F."/>
            <person name="Huang T."/>
            <person name="Chambers A.H."/>
        </authorList>
    </citation>
    <scope>NUCLEOTIDE SEQUENCE [LARGE SCALE GENOMIC DNA]</scope>
    <source>
        <tissue evidence="3">Leaf</tissue>
    </source>
</reference>
<name>A0A835RRY6_VANPL</name>
<dbReference type="Proteomes" id="UP000639772">
    <property type="component" value="Unassembled WGS sequence"/>
</dbReference>
<evidence type="ECO:0000313" key="3">
    <source>
        <dbReference type="EMBL" id="KAG0493275.1"/>
    </source>
</evidence>
<accession>A0A835RRY6</accession>
<dbReference type="EMBL" id="JADCNM010000002">
    <property type="protein sequence ID" value="KAG0493275.1"/>
    <property type="molecule type" value="Genomic_DNA"/>
</dbReference>
<comment type="caution">
    <text evidence="3">The sequence shown here is derived from an EMBL/GenBank/DDBJ whole genome shotgun (WGS) entry which is preliminary data.</text>
</comment>
<organism evidence="3 4">
    <name type="scientific">Vanilla planifolia</name>
    <name type="common">Vanilla</name>
    <dbReference type="NCBI Taxonomy" id="51239"/>
    <lineage>
        <taxon>Eukaryota</taxon>
        <taxon>Viridiplantae</taxon>
        <taxon>Streptophyta</taxon>
        <taxon>Embryophyta</taxon>
        <taxon>Tracheophyta</taxon>
        <taxon>Spermatophyta</taxon>
        <taxon>Magnoliopsida</taxon>
        <taxon>Liliopsida</taxon>
        <taxon>Asparagales</taxon>
        <taxon>Orchidaceae</taxon>
        <taxon>Vanilloideae</taxon>
        <taxon>Vanilleae</taxon>
        <taxon>Vanilla</taxon>
    </lineage>
</organism>
<proteinExistence type="predicted"/>
<dbReference type="SMART" id="SM00535">
    <property type="entry name" value="RIBOc"/>
    <property type="match status" value="1"/>
</dbReference>
<dbReference type="InterPro" id="IPR036389">
    <property type="entry name" value="RNase_III_sf"/>
</dbReference>
<dbReference type="GO" id="GO:0004525">
    <property type="term" value="F:ribonuclease III activity"/>
    <property type="evidence" value="ECO:0007669"/>
    <property type="project" value="InterPro"/>
</dbReference>
<evidence type="ECO:0000256" key="1">
    <source>
        <dbReference type="SAM" id="SignalP"/>
    </source>
</evidence>
<dbReference type="GO" id="GO:0006396">
    <property type="term" value="P:RNA processing"/>
    <property type="evidence" value="ECO:0007669"/>
    <property type="project" value="InterPro"/>
</dbReference>
<feature type="signal peptide" evidence="1">
    <location>
        <begin position="1"/>
        <end position="26"/>
    </location>
</feature>
<dbReference type="InterPro" id="IPR000999">
    <property type="entry name" value="RNase_III_dom"/>
</dbReference>
<dbReference type="SUPFAM" id="SSF69065">
    <property type="entry name" value="RNase III domain-like"/>
    <property type="match status" value="1"/>
</dbReference>
<dbReference type="Gene3D" id="1.10.1520.10">
    <property type="entry name" value="Ribonuclease III domain"/>
    <property type="match status" value="1"/>
</dbReference>
<dbReference type="AlphaFoldDB" id="A0A835RRY6"/>
<evidence type="ECO:0000259" key="2">
    <source>
        <dbReference type="PROSITE" id="PS50142"/>
    </source>
</evidence>
<dbReference type="Pfam" id="PF14622">
    <property type="entry name" value="Ribonucleas_3_3"/>
    <property type="match status" value="1"/>
</dbReference>
<feature type="chain" id="PRO_5032807797" description="RNase III domain-containing protein" evidence="1">
    <location>
        <begin position="27"/>
        <end position="188"/>
    </location>
</feature>